<dbReference type="SUPFAM" id="SSF90209">
    <property type="entry name" value="Ran binding protein zinc finger-like"/>
    <property type="match status" value="3"/>
</dbReference>
<dbReference type="EMBL" id="OX459120">
    <property type="protein sequence ID" value="CAI9100195.1"/>
    <property type="molecule type" value="Genomic_DNA"/>
</dbReference>
<evidence type="ECO:0000313" key="7">
    <source>
        <dbReference type="Proteomes" id="UP001161247"/>
    </source>
</evidence>
<evidence type="ECO:0000259" key="5">
    <source>
        <dbReference type="PROSITE" id="PS50199"/>
    </source>
</evidence>
<dbReference type="SMART" id="SM00547">
    <property type="entry name" value="ZnF_RBZ"/>
    <property type="match status" value="3"/>
</dbReference>
<keyword evidence="3" id="KW-0862">Zinc</keyword>
<dbReference type="Proteomes" id="UP001161247">
    <property type="component" value="Chromosome 3"/>
</dbReference>
<evidence type="ECO:0000313" key="6">
    <source>
        <dbReference type="EMBL" id="CAI9100195.1"/>
    </source>
</evidence>
<reference evidence="6" key="1">
    <citation type="submission" date="2023-03" db="EMBL/GenBank/DDBJ databases">
        <authorList>
            <person name="Julca I."/>
        </authorList>
    </citation>
    <scope>NUCLEOTIDE SEQUENCE</scope>
</reference>
<evidence type="ECO:0000256" key="3">
    <source>
        <dbReference type="ARBA" id="ARBA00022833"/>
    </source>
</evidence>
<keyword evidence="1" id="KW-0479">Metal-binding</keyword>
<protein>
    <submittedName>
        <fullName evidence="6">OLC1v1037140C3</fullName>
    </submittedName>
</protein>
<dbReference type="Gene3D" id="4.10.1060.10">
    <property type="entry name" value="Zinc finger, RanBP2-type"/>
    <property type="match status" value="3"/>
</dbReference>
<dbReference type="InterPro" id="IPR036443">
    <property type="entry name" value="Znf_RanBP2_sf"/>
</dbReference>
<dbReference type="GO" id="GO:0005737">
    <property type="term" value="C:cytoplasm"/>
    <property type="evidence" value="ECO:0007669"/>
    <property type="project" value="TreeGrafter"/>
</dbReference>
<evidence type="ECO:0000256" key="2">
    <source>
        <dbReference type="ARBA" id="ARBA00022771"/>
    </source>
</evidence>
<feature type="domain" description="RanBP2-type" evidence="5">
    <location>
        <begin position="49"/>
        <end position="80"/>
    </location>
</feature>
<organism evidence="6 7">
    <name type="scientific">Oldenlandia corymbosa var. corymbosa</name>
    <dbReference type="NCBI Taxonomy" id="529605"/>
    <lineage>
        <taxon>Eukaryota</taxon>
        <taxon>Viridiplantae</taxon>
        <taxon>Streptophyta</taxon>
        <taxon>Embryophyta</taxon>
        <taxon>Tracheophyta</taxon>
        <taxon>Spermatophyta</taxon>
        <taxon>Magnoliopsida</taxon>
        <taxon>eudicotyledons</taxon>
        <taxon>Gunneridae</taxon>
        <taxon>Pentapetalae</taxon>
        <taxon>asterids</taxon>
        <taxon>lamiids</taxon>
        <taxon>Gentianales</taxon>
        <taxon>Rubiaceae</taxon>
        <taxon>Rubioideae</taxon>
        <taxon>Spermacoceae</taxon>
        <taxon>Hedyotis-Oldenlandia complex</taxon>
        <taxon>Oldenlandia</taxon>
    </lineage>
</organism>
<dbReference type="PANTHER" id="PTHR23111">
    <property type="entry name" value="ZINC FINGER PROTEIN"/>
    <property type="match status" value="1"/>
</dbReference>
<dbReference type="PROSITE" id="PS01358">
    <property type="entry name" value="ZF_RANBP2_1"/>
    <property type="match status" value="2"/>
</dbReference>
<sequence>MNREGDWMCAACQYTNFKRRDACQKCGCPKFASAADIATYRTINRTEVLPGDWYCTGMNCGAHNYASRNNCYRCGASKGGDYGGYVPGMIPPPAYLCDPSVIPGWKTGDWICTRYGCGEHNYASRLECHKKQIREICEQWKRSSCKEHGPHH</sequence>
<dbReference type="GO" id="GO:0008270">
    <property type="term" value="F:zinc ion binding"/>
    <property type="evidence" value="ECO:0007669"/>
    <property type="project" value="UniProtKB-KW"/>
</dbReference>
<dbReference type="AlphaFoldDB" id="A0AAV1CX21"/>
<gene>
    <name evidence="6" type="ORF">OLC1_LOCUS10087</name>
</gene>
<keyword evidence="7" id="KW-1185">Reference proteome</keyword>
<evidence type="ECO:0000256" key="1">
    <source>
        <dbReference type="ARBA" id="ARBA00022723"/>
    </source>
</evidence>
<accession>A0AAV1CX21</accession>
<dbReference type="PROSITE" id="PS50199">
    <property type="entry name" value="ZF_RANBP2_2"/>
    <property type="match status" value="2"/>
</dbReference>
<keyword evidence="2 4" id="KW-0863">Zinc-finger</keyword>
<name>A0AAV1CX21_OLDCO</name>
<dbReference type="InterPro" id="IPR001876">
    <property type="entry name" value="Znf_RanBP2"/>
</dbReference>
<feature type="domain" description="RanBP2-type" evidence="5">
    <location>
        <begin position="3"/>
        <end position="32"/>
    </location>
</feature>
<dbReference type="Pfam" id="PF00641">
    <property type="entry name" value="Zn_ribbon_RanBP"/>
    <property type="match status" value="1"/>
</dbReference>
<dbReference type="GO" id="GO:0003729">
    <property type="term" value="F:mRNA binding"/>
    <property type="evidence" value="ECO:0007669"/>
    <property type="project" value="TreeGrafter"/>
</dbReference>
<proteinExistence type="predicted"/>
<dbReference type="PANTHER" id="PTHR23111:SF41">
    <property type="entry name" value="ZINC FINGER RAN-BINDING DOMAIN-CONTAINING PROTEIN 2-LIKE"/>
    <property type="match status" value="1"/>
</dbReference>
<evidence type="ECO:0000256" key="4">
    <source>
        <dbReference type="PROSITE-ProRule" id="PRU00322"/>
    </source>
</evidence>